<dbReference type="RefSeq" id="WP_184252458.1">
    <property type="nucleotide sequence ID" value="NZ_JACHIO010000001.1"/>
</dbReference>
<evidence type="ECO:0000256" key="1">
    <source>
        <dbReference type="ARBA" id="ARBA00006484"/>
    </source>
</evidence>
<comment type="similarity">
    <text evidence="1 3">Belongs to the short-chain dehydrogenases/reductases (SDR) family.</text>
</comment>
<evidence type="ECO:0000256" key="2">
    <source>
        <dbReference type="ARBA" id="ARBA00023002"/>
    </source>
</evidence>
<dbReference type="PRINTS" id="PR00081">
    <property type="entry name" value="GDHRDH"/>
</dbReference>
<dbReference type="InterPro" id="IPR002347">
    <property type="entry name" value="SDR_fam"/>
</dbReference>
<sequence>MNTTGNTILITGGGSGIGRGLAEAFHKLGNQVIIAGRRKQLLDDTVAANPGMSSAVLDIENAVSIRTFAAKLITDFPTLNTVIHSAGIMRFENLLAQPEDLADSEAMITTNFLGPIRLTAALLPHLEKQRSAAIVTVTSILAFLPLAMAPTYNATKAAIHSYTESLRYQLKSTNIQVLEIIPPYVQTELTGSKQVSDPRAMPLTDYLNETMQIFKTQPNSAEIVVERAKPIRLVQQKGIEEYEAFFKEFNDAMNADTH</sequence>
<dbReference type="SUPFAM" id="SSF51735">
    <property type="entry name" value="NAD(P)-binding Rossmann-fold domains"/>
    <property type="match status" value="1"/>
</dbReference>
<protein>
    <submittedName>
        <fullName evidence="4">Putative oxidoreductase</fullName>
        <ecNumber evidence="4">1.-.-.-</ecNumber>
    </submittedName>
</protein>
<evidence type="ECO:0000313" key="4">
    <source>
        <dbReference type="EMBL" id="MBB5061929.1"/>
    </source>
</evidence>
<dbReference type="GO" id="GO:0016020">
    <property type="term" value="C:membrane"/>
    <property type="evidence" value="ECO:0007669"/>
    <property type="project" value="TreeGrafter"/>
</dbReference>
<name>A0A7W7ZL34_9BACT</name>
<proteinExistence type="inferred from homology"/>
<dbReference type="PRINTS" id="PR00080">
    <property type="entry name" value="SDRFAMILY"/>
</dbReference>
<dbReference type="InterPro" id="IPR020904">
    <property type="entry name" value="Sc_DH/Rdtase_CS"/>
</dbReference>
<dbReference type="InterPro" id="IPR036291">
    <property type="entry name" value="NAD(P)-bd_dom_sf"/>
</dbReference>
<comment type="caution">
    <text evidence="4">The sequence shown here is derived from an EMBL/GenBank/DDBJ whole genome shotgun (WGS) entry which is preliminary data.</text>
</comment>
<dbReference type="Proteomes" id="UP000584867">
    <property type="component" value="Unassembled WGS sequence"/>
</dbReference>
<dbReference type="PANTHER" id="PTHR44196">
    <property type="entry name" value="DEHYDROGENASE/REDUCTASE SDR FAMILY MEMBER 7B"/>
    <property type="match status" value="1"/>
</dbReference>
<dbReference type="EC" id="1.-.-.-" evidence="4"/>
<gene>
    <name evidence="4" type="ORF">HDF15_000254</name>
</gene>
<dbReference type="Gene3D" id="3.40.50.720">
    <property type="entry name" value="NAD(P)-binding Rossmann-like Domain"/>
    <property type="match status" value="1"/>
</dbReference>
<dbReference type="GO" id="GO:0016491">
    <property type="term" value="F:oxidoreductase activity"/>
    <property type="evidence" value="ECO:0007669"/>
    <property type="project" value="UniProtKB-KW"/>
</dbReference>
<accession>A0A7W7ZL34</accession>
<reference evidence="4 5" key="1">
    <citation type="submission" date="2020-08" db="EMBL/GenBank/DDBJ databases">
        <title>Genomic Encyclopedia of Type Strains, Phase IV (KMG-V): Genome sequencing to study the core and pangenomes of soil and plant-associated prokaryotes.</title>
        <authorList>
            <person name="Whitman W."/>
        </authorList>
    </citation>
    <scope>NUCLEOTIDE SEQUENCE [LARGE SCALE GENOMIC DNA]</scope>
    <source>
        <strain evidence="4 5">X5P3</strain>
    </source>
</reference>
<dbReference type="EMBL" id="JACHIO010000001">
    <property type="protein sequence ID" value="MBB5061929.1"/>
    <property type="molecule type" value="Genomic_DNA"/>
</dbReference>
<organism evidence="4 5">
    <name type="scientific">Granulicella mallensis</name>
    <dbReference type="NCBI Taxonomy" id="940614"/>
    <lineage>
        <taxon>Bacteria</taxon>
        <taxon>Pseudomonadati</taxon>
        <taxon>Acidobacteriota</taxon>
        <taxon>Terriglobia</taxon>
        <taxon>Terriglobales</taxon>
        <taxon>Acidobacteriaceae</taxon>
        <taxon>Granulicella</taxon>
    </lineage>
</organism>
<keyword evidence="2 4" id="KW-0560">Oxidoreductase</keyword>
<evidence type="ECO:0000256" key="3">
    <source>
        <dbReference type="RuleBase" id="RU000363"/>
    </source>
</evidence>
<dbReference type="PROSITE" id="PS00061">
    <property type="entry name" value="ADH_SHORT"/>
    <property type="match status" value="1"/>
</dbReference>
<dbReference type="PANTHER" id="PTHR44196:SF1">
    <property type="entry name" value="DEHYDROGENASE_REDUCTASE SDR FAMILY MEMBER 7B"/>
    <property type="match status" value="1"/>
</dbReference>
<evidence type="ECO:0000313" key="5">
    <source>
        <dbReference type="Proteomes" id="UP000584867"/>
    </source>
</evidence>
<dbReference type="AlphaFoldDB" id="A0A7W7ZL34"/>
<dbReference type="Pfam" id="PF00106">
    <property type="entry name" value="adh_short"/>
    <property type="match status" value="1"/>
</dbReference>